<dbReference type="PANTHER" id="PTHR42928:SF5">
    <property type="entry name" value="BLR1237 PROTEIN"/>
    <property type="match status" value="1"/>
</dbReference>
<dbReference type="Gene3D" id="3.40.190.10">
    <property type="entry name" value="Periplasmic binding protein-like II"/>
    <property type="match status" value="1"/>
</dbReference>
<protein>
    <submittedName>
        <fullName evidence="3">Putattive exported protein</fullName>
    </submittedName>
</protein>
<dbReference type="Proteomes" id="UP000076825">
    <property type="component" value="Chromosome 1"/>
</dbReference>
<dbReference type="Pfam" id="PF03401">
    <property type="entry name" value="TctC"/>
    <property type="match status" value="1"/>
</dbReference>
<organism evidence="3 4">
    <name type="scientific">Bordetella trematum</name>
    <dbReference type="NCBI Taxonomy" id="123899"/>
    <lineage>
        <taxon>Bacteria</taxon>
        <taxon>Pseudomonadati</taxon>
        <taxon>Pseudomonadota</taxon>
        <taxon>Betaproteobacteria</taxon>
        <taxon>Burkholderiales</taxon>
        <taxon>Alcaligenaceae</taxon>
        <taxon>Bordetella</taxon>
    </lineage>
</organism>
<evidence type="ECO:0000256" key="2">
    <source>
        <dbReference type="SAM" id="SignalP"/>
    </source>
</evidence>
<dbReference type="InterPro" id="IPR005064">
    <property type="entry name" value="BUG"/>
</dbReference>
<dbReference type="AlphaFoldDB" id="A0A157SJ10"/>
<name>A0A157SJ10_9BORD</name>
<dbReference type="eggNOG" id="COG3181">
    <property type="taxonomic scope" value="Bacteria"/>
</dbReference>
<dbReference type="EMBL" id="LT546645">
    <property type="protein sequence ID" value="SAI70429.1"/>
    <property type="molecule type" value="Genomic_DNA"/>
</dbReference>
<sequence>MTFSIKQLAAGLTLGLATLGGPAQAAWPEKPVTLVVPWAAGGSTDILARMLSEGLSQSLGQPVVVENRSGASGNIGSAYVARAKPDGYTLLLGSMSTHTMNHALYANMPFDGVKDFTPIAELARVTNTMVVHPSVPADNVTDFVAYLKKNPGTVAYASAGQGSTNHLSAVLFERAAGVEMMHVPYRGGAPAVLDTVAGRTPVLFSAGTQTLPHVNSGKLKLLGVTESERSPLLPQVPTVAESLPGYALSVWYGAFGPAGLPPELTTRLNQEINAVLRRPDVIRKMNEMGVLLVESTPEQFGELLEQDARKYGDLINELGITAE</sequence>
<dbReference type="Gene3D" id="3.40.190.150">
    <property type="entry name" value="Bordetella uptake gene, domain 1"/>
    <property type="match status" value="1"/>
</dbReference>
<dbReference type="InterPro" id="IPR042100">
    <property type="entry name" value="Bug_dom1"/>
</dbReference>
<keyword evidence="2" id="KW-0732">Signal</keyword>
<evidence type="ECO:0000313" key="3">
    <source>
        <dbReference type="EMBL" id="SAI70429.1"/>
    </source>
</evidence>
<dbReference type="KEGG" id="btrm:SAMEA390648702209"/>
<keyword evidence="4" id="KW-1185">Reference proteome</keyword>
<feature type="chain" id="PRO_5009816813" evidence="2">
    <location>
        <begin position="26"/>
        <end position="323"/>
    </location>
</feature>
<dbReference type="RefSeq" id="WP_025518384.1">
    <property type="nucleotide sequence ID" value="NZ_CP016340.1"/>
</dbReference>
<dbReference type="STRING" id="123899.SAMEA3906487_02209"/>
<comment type="similarity">
    <text evidence="1">Belongs to the UPF0065 (bug) family.</text>
</comment>
<dbReference type="SUPFAM" id="SSF53850">
    <property type="entry name" value="Periplasmic binding protein-like II"/>
    <property type="match status" value="1"/>
</dbReference>
<evidence type="ECO:0000256" key="1">
    <source>
        <dbReference type="ARBA" id="ARBA00006987"/>
    </source>
</evidence>
<dbReference type="PATRIC" id="fig|123899.6.peg.2198"/>
<gene>
    <name evidence="3" type="ORF">SAMEA3906487_02209</name>
</gene>
<dbReference type="CDD" id="cd13578">
    <property type="entry name" value="PBP2_Bug27"/>
    <property type="match status" value="1"/>
</dbReference>
<evidence type="ECO:0000313" key="4">
    <source>
        <dbReference type="Proteomes" id="UP000076825"/>
    </source>
</evidence>
<feature type="signal peptide" evidence="2">
    <location>
        <begin position="1"/>
        <end position="25"/>
    </location>
</feature>
<dbReference type="GeneID" id="56590517"/>
<accession>A0A157SJ10</accession>
<reference evidence="3 4" key="1">
    <citation type="submission" date="2016-04" db="EMBL/GenBank/DDBJ databases">
        <authorList>
            <consortium name="Pathogen Informatics"/>
        </authorList>
    </citation>
    <scope>NUCLEOTIDE SEQUENCE [LARGE SCALE GENOMIC DNA]</scope>
    <source>
        <strain evidence="3 4">H044680328</strain>
    </source>
</reference>
<dbReference type="PANTHER" id="PTHR42928">
    <property type="entry name" value="TRICARBOXYLATE-BINDING PROTEIN"/>
    <property type="match status" value="1"/>
</dbReference>
<dbReference type="OrthoDB" id="8678477at2"/>
<proteinExistence type="inferred from homology"/>
<dbReference type="PIRSF" id="PIRSF017082">
    <property type="entry name" value="YflP"/>
    <property type="match status" value="1"/>
</dbReference>